<dbReference type="InterPro" id="IPR035996">
    <property type="entry name" value="4pyrrol_Methylase_sf"/>
</dbReference>
<feature type="domain" description="Tetrapyrrole methylase" evidence="6">
    <location>
        <begin position="1"/>
        <end position="184"/>
    </location>
</feature>
<dbReference type="GO" id="GO:0009236">
    <property type="term" value="P:cobalamin biosynthetic process"/>
    <property type="evidence" value="ECO:0007669"/>
    <property type="project" value="UniProtKB-UniPathway"/>
</dbReference>
<evidence type="ECO:0000256" key="3">
    <source>
        <dbReference type="ARBA" id="ARBA00022603"/>
    </source>
</evidence>
<evidence type="ECO:0000256" key="1">
    <source>
        <dbReference type="ARBA" id="ARBA00004953"/>
    </source>
</evidence>
<evidence type="ECO:0000256" key="4">
    <source>
        <dbReference type="ARBA" id="ARBA00022679"/>
    </source>
</evidence>
<gene>
    <name evidence="7" type="ORF">BS101_04835</name>
</gene>
<dbReference type="InterPro" id="IPR014777">
    <property type="entry name" value="4pyrrole_Mease_sub1"/>
</dbReference>
<dbReference type="InterPro" id="IPR014776">
    <property type="entry name" value="4pyrrole_Mease_sub2"/>
</dbReference>
<dbReference type="InterPro" id="IPR050714">
    <property type="entry name" value="Cobalamin_biosynth_MTase"/>
</dbReference>
<keyword evidence="3 7" id="KW-0489">Methyltransferase</keyword>
<dbReference type="Proteomes" id="UP000184604">
    <property type="component" value="Chromosome"/>
</dbReference>
<evidence type="ECO:0000256" key="2">
    <source>
        <dbReference type="ARBA" id="ARBA00022573"/>
    </source>
</evidence>
<dbReference type="RefSeq" id="WP_073541134.1">
    <property type="nucleotide sequence ID" value="NZ_CP018335.1"/>
</dbReference>
<keyword evidence="2" id="KW-0169">Cobalamin biosynthesis</keyword>
<organism evidence="7 8">
    <name type="scientific">Clostridium kluyveri</name>
    <dbReference type="NCBI Taxonomy" id="1534"/>
    <lineage>
        <taxon>Bacteria</taxon>
        <taxon>Bacillati</taxon>
        <taxon>Bacillota</taxon>
        <taxon>Clostridia</taxon>
        <taxon>Eubacteriales</taxon>
        <taxon>Clostridiaceae</taxon>
        <taxon>Clostridium</taxon>
    </lineage>
</organism>
<dbReference type="InterPro" id="IPR000878">
    <property type="entry name" value="4pyrrol_Mease"/>
</dbReference>
<dbReference type="EMBL" id="CP018335">
    <property type="protein sequence ID" value="APM41194.1"/>
    <property type="molecule type" value="Genomic_DNA"/>
</dbReference>
<comment type="pathway">
    <text evidence="1">Cofactor biosynthesis; adenosylcobalamin biosynthesis.</text>
</comment>
<dbReference type="Gene3D" id="3.40.1010.10">
    <property type="entry name" value="Cobalt-precorrin-4 Transmethylase, Domain 1"/>
    <property type="match status" value="1"/>
</dbReference>
<dbReference type="InterPro" id="IPR012818">
    <property type="entry name" value="CbiE"/>
</dbReference>
<sequence length="204" mass="23178">MVYIVGIGPGAADYIIPKAEKTMKNSDVVIGFERAIKSLDYINQKKIVVDSFSKILEFIKHNRDKNISVAASGDPCFYGITDYFNRNFHGEFEVISGISSFQYLMSKVGKSWQHARLYSLHGREEKLIERVKNNKLTVWLTDKNNTPNYICSELIKNHINAQVYVGENLSYEDEKISKGTAEEIHKKNYSSLCVVVIENGDDLA</sequence>
<dbReference type="UniPathway" id="UPA00148"/>
<protein>
    <submittedName>
        <fullName evidence="7">Precorrin-6y C5,15-methyltransferase (Decarboxylating) subunit CbiE</fullName>
    </submittedName>
</protein>
<dbReference type="NCBIfam" id="TIGR02467">
    <property type="entry name" value="CbiE"/>
    <property type="match status" value="1"/>
</dbReference>
<proteinExistence type="predicted"/>
<evidence type="ECO:0000313" key="7">
    <source>
        <dbReference type="EMBL" id="APM41194.1"/>
    </source>
</evidence>
<dbReference type="PANTHER" id="PTHR43182:SF1">
    <property type="entry name" value="COBALT-PRECORRIN-7 C(5)-METHYLTRANSFERASE"/>
    <property type="match status" value="1"/>
</dbReference>
<dbReference type="OrthoDB" id="9780707at2"/>
<dbReference type="PANTHER" id="PTHR43182">
    <property type="entry name" value="COBALT-PRECORRIN-6B C(15)-METHYLTRANSFERASE (DECARBOXYLATING)"/>
    <property type="match status" value="1"/>
</dbReference>
<evidence type="ECO:0000313" key="8">
    <source>
        <dbReference type="Proteomes" id="UP000184604"/>
    </source>
</evidence>
<name>A0A1L5FDV4_CLOKL</name>
<evidence type="ECO:0000259" key="6">
    <source>
        <dbReference type="Pfam" id="PF00590"/>
    </source>
</evidence>
<dbReference type="Pfam" id="PF00590">
    <property type="entry name" value="TP_methylase"/>
    <property type="match status" value="1"/>
</dbReference>
<accession>A0A1L5FDV4</accession>
<evidence type="ECO:0000256" key="5">
    <source>
        <dbReference type="ARBA" id="ARBA00022691"/>
    </source>
</evidence>
<dbReference type="GO" id="GO:0032259">
    <property type="term" value="P:methylation"/>
    <property type="evidence" value="ECO:0007669"/>
    <property type="project" value="UniProtKB-KW"/>
</dbReference>
<dbReference type="AlphaFoldDB" id="A0A1L5FDV4"/>
<keyword evidence="5" id="KW-0949">S-adenosyl-L-methionine</keyword>
<dbReference type="Gene3D" id="3.30.950.10">
    <property type="entry name" value="Methyltransferase, Cobalt-precorrin-4 Transmethylase, Domain 2"/>
    <property type="match status" value="1"/>
</dbReference>
<dbReference type="GO" id="GO:0008276">
    <property type="term" value="F:protein methyltransferase activity"/>
    <property type="evidence" value="ECO:0007669"/>
    <property type="project" value="InterPro"/>
</dbReference>
<reference evidence="7 8" key="1">
    <citation type="submission" date="2016-12" db="EMBL/GenBank/DDBJ databases">
        <title>Complete genome sequence of Clostridium kluyveri JZZ isolated from the pit mud of a Chinese flavor liquor-making factory.</title>
        <authorList>
            <person name="Wang Y."/>
        </authorList>
    </citation>
    <scope>NUCLEOTIDE SEQUENCE [LARGE SCALE GENOMIC DNA]</scope>
    <source>
        <strain evidence="7 8">JZZ</strain>
    </source>
</reference>
<dbReference type="SUPFAM" id="SSF53790">
    <property type="entry name" value="Tetrapyrrole methylase"/>
    <property type="match status" value="1"/>
</dbReference>
<dbReference type="CDD" id="cd11644">
    <property type="entry name" value="Precorrin-6Y-MT"/>
    <property type="match status" value="1"/>
</dbReference>
<keyword evidence="4 7" id="KW-0808">Transferase</keyword>